<dbReference type="Gene3D" id="3.30.40.10">
    <property type="entry name" value="Zinc/RING finger domain, C3HC4 (zinc finger)"/>
    <property type="match status" value="1"/>
</dbReference>
<accession>A0AAN4ZLB3</accession>
<feature type="non-terminal residue" evidence="2">
    <location>
        <position position="1"/>
    </location>
</feature>
<protein>
    <submittedName>
        <fullName evidence="2">Uncharacterized protein</fullName>
    </submittedName>
</protein>
<proteinExistence type="predicted"/>
<evidence type="ECO:0000313" key="3">
    <source>
        <dbReference type="Proteomes" id="UP001328107"/>
    </source>
</evidence>
<sequence length="170" mass="19337">ILRIGASSLRIMRSILYLALEGSAYFYRYTDDFLISVADWLYQVSKHLQIARSSGQSEEYIQDIVNERDKLLKRYQLLIKIQEEYDEMEKRIEEALIPRVEEDAAADAADSPPVESAAAAEEGEVASESNEEICCICRDALSKKRSVALDVCKHSLHQTCAVQLFENRSK</sequence>
<evidence type="ECO:0000256" key="1">
    <source>
        <dbReference type="SAM" id="MobiDB-lite"/>
    </source>
</evidence>
<dbReference type="InterPro" id="IPR013083">
    <property type="entry name" value="Znf_RING/FYVE/PHD"/>
</dbReference>
<keyword evidence="3" id="KW-1185">Reference proteome</keyword>
<organism evidence="2 3">
    <name type="scientific">Pristionchus mayeri</name>
    <dbReference type="NCBI Taxonomy" id="1317129"/>
    <lineage>
        <taxon>Eukaryota</taxon>
        <taxon>Metazoa</taxon>
        <taxon>Ecdysozoa</taxon>
        <taxon>Nematoda</taxon>
        <taxon>Chromadorea</taxon>
        <taxon>Rhabditida</taxon>
        <taxon>Rhabditina</taxon>
        <taxon>Diplogasteromorpha</taxon>
        <taxon>Diplogasteroidea</taxon>
        <taxon>Neodiplogasteridae</taxon>
        <taxon>Pristionchus</taxon>
    </lineage>
</organism>
<reference evidence="3" key="1">
    <citation type="submission" date="2022-10" db="EMBL/GenBank/DDBJ databases">
        <title>Genome assembly of Pristionchus species.</title>
        <authorList>
            <person name="Yoshida K."/>
            <person name="Sommer R.J."/>
        </authorList>
    </citation>
    <scope>NUCLEOTIDE SEQUENCE [LARGE SCALE GENOMIC DNA]</scope>
    <source>
        <strain evidence="3">RS5460</strain>
    </source>
</reference>
<dbReference type="CDD" id="cd16448">
    <property type="entry name" value="RING-H2"/>
    <property type="match status" value="1"/>
</dbReference>
<gene>
    <name evidence="2" type="ORF">PMAYCL1PPCAC_13538</name>
</gene>
<feature type="region of interest" description="Disordered" evidence="1">
    <location>
        <begin position="105"/>
        <end position="124"/>
    </location>
</feature>
<evidence type="ECO:0000313" key="2">
    <source>
        <dbReference type="EMBL" id="GMR43343.1"/>
    </source>
</evidence>
<dbReference type="SUPFAM" id="SSF57850">
    <property type="entry name" value="RING/U-box"/>
    <property type="match status" value="1"/>
</dbReference>
<dbReference type="Proteomes" id="UP001328107">
    <property type="component" value="Unassembled WGS sequence"/>
</dbReference>
<dbReference type="EMBL" id="BTRK01000003">
    <property type="protein sequence ID" value="GMR43343.1"/>
    <property type="molecule type" value="Genomic_DNA"/>
</dbReference>
<feature type="non-terminal residue" evidence="2">
    <location>
        <position position="170"/>
    </location>
</feature>
<comment type="caution">
    <text evidence="2">The sequence shown here is derived from an EMBL/GenBank/DDBJ whole genome shotgun (WGS) entry which is preliminary data.</text>
</comment>
<dbReference type="AlphaFoldDB" id="A0AAN4ZLB3"/>
<name>A0AAN4ZLB3_9BILA</name>
<feature type="compositionally biased region" description="Low complexity" evidence="1">
    <location>
        <begin position="106"/>
        <end position="120"/>
    </location>
</feature>